<dbReference type="PANTHER" id="PTHR34385:SF1">
    <property type="entry name" value="PEPTIDOGLYCAN L-ALANYL-D-GLUTAMATE ENDOPEPTIDASE CWLK"/>
    <property type="match status" value="1"/>
</dbReference>
<dbReference type="Proteomes" id="UP000469185">
    <property type="component" value="Unassembled WGS sequence"/>
</dbReference>
<dbReference type="Pfam" id="PF02557">
    <property type="entry name" value="VanY"/>
    <property type="match status" value="1"/>
</dbReference>
<feature type="compositionally biased region" description="Acidic residues" evidence="1">
    <location>
        <begin position="87"/>
        <end position="106"/>
    </location>
</feature>
<dbReference type="GO" id="GO:0008233">
    <property type="term" value="F:peptidase activity"/>
    <property type="evidence" value="ECO:0007669"/>
    <property type="project" value="InterPro"/>
</dbReference>
<name>A0A6N9YI01_9ACTN</name>
<organism evidence="4 5">
    <name type="scientific">Phytoactinopolyspora alkaliphila</name>
    <dbReference type="NCBI Taxonomy" id="1783498"/>
    <lineage>
        <taxon>Bacteria</taxon>
        <taxon>Bacillati</taxon>
        <taxon>Actinomycetota</taxon>
        <taxon>Actinomycetes</taxon>
        <taxon>Jiangellales</taxon>
        <taxon>Jiangellaceae</taxon>
        <taxon>Phytoactinopolyspora</taxon>
    </lineage>
</organism>
<dbReference type="InterPro" id="IPR009045">
    <property type="entry name" value="Zn_M74/Hedgehog-like"/>
</dbReference>
<gene>
    <name evidence="4" type="ORF">G1H11_04550</name>
</gene>
<dbReference type="CDD" id="cd14814">
    <property type="entry name" value="Peptidase_M15"/>
    <property type="match status" value="1"/>
</dbReference>
<dbReference type="EMBL" id="JAAGOB010000002">
    <property type="protein sequence ID" value="NED94577.1"/>
    <property type="molecule type" value="Genomic_DNA"/>
</dbReference>
<dbReference type="GO" id="GO:0006508">
    <property type="term" value="P:proteolysis"/>
    <property type="evidence" value="ECO:0007669"/>
    <property type="project" value="InterPro"/>
</dbReference>
<evidence type="ECO:0000313" key="5">
    <source>
        <dbReference type="Proteomes" id="UP000469185"/>
    </source>
</evidence>
<comment type="caution">
    <text evidence="4">The sequence shown here is derived from an EMBL/GenBank/DDBJ whole genome shotgun (WGS) entry which is preliminary data.</text>
</comment>
<dbReference type="InterPro" id="IPR003709">
    <property type="entry name" value="VanY-like_core_dom"/>
</dbReference>
<evidence type="ECO:0000313" key="4">
    <source>
        <dbReference type="EMBL" id="NED94577.1"/>
    </source>
</evidence>
<reference evidence="4 5" key="1">
    <citation type="submission" date="2020-02" db="EMBL/GenBank/DDBJ databases">
        <authorList>
            <person name="Li X.-J."/>
            <person name="Feng X.-M."/>
        </authorList>
    </citation>
    <scope>NUCLEOTIDE SEQUENCE [LARGE SCALE GENOMIC DNA]</scope>
    <source>
        <strain evidence="4 5">CGMCC 4.7225</strain>
    </source>
</reference>
<feature type="region of interest" description="Disordered" evidence="1">
    <location>
        <begin position="47"/>
        <end position="132"/>
    </location>
</feature>
<keyword evidence="5" id="KW-1185">Reference proteome</keyword>
<feature type="domain" description="D-alanyl-D-alanine carboxypeptidase-like core" evidence="3">
    <location>
        <begin position="158"/>
        <end position="268"/>
    </location>
</feature>
<sequence length="274" mass="28567">MLTRAAVALGGAGAVFLTVQASDTIEPAATADSDIAVFRGLEDLRDDAAGAASRNEERDPDSETGDRADEPENPQATVLEPPSGEPASDDDASEDAGDGGDSEAEDSAPARSVDDGPASSLPGGFPAIDGCSAEVPAEGSVANGQLSDEQLCDVGDGHLLRSDAAAAFQAMAEAYEDETGRALLKCIGNTYRTYDQQVDLARQKPGLAAEPGTSEHGWGLAIDFECGANSYSSSFYAWLDTHGQQFGWINPSWARSGGSRPEPWHWEFDPGLVS</sequence>
<proteinExistence type="predicted"/>
<protein>
    <recommendedName>
        <fullName evidence="3">D-alanyl-D-alanine carboxypeptidase-like core domain-containing protein</fullName>
    </recommendedName>
</protein>
<dbReference type="RefSeq" id="WP_163816468.1">
    <property type="nucleotide sequence ID" value="NZ_JAAGOB010000002.1"/>
</dbReference>
<evidence type="ECO:0000259" key="3">
    <source>
        <dbReference type="Pfam" id="PF02557"/>
    </source>
</evidence>
<dbReference type="SUPFAM" id="SSF55166">
    <property type="entry name" value="Hedgehog/DD-peptidase"/>
    <property type="match status" value="1"/>
</dbReference>
<dbReference type="PANTHER" id="PTHR34385">
    <property type="entry name" value="D-ALANYL-D-ALANINE CARBOXYPEPTIDASE"/>
    <property type="match status" value="1"/>
</dbReference>
<feature type="signal peptide" evidence="2">
    <location>
        <begin position="1"/>
        <end position="21"/>
    </location>
</feature>
<dbReference type="AlphaFoldDB" id="A0A6N9YI01"/>
<accession>A0A6N9YI01</accession>
<keyword evidence="2" id="KW-0732">Signal</keyword>
<evidence type="ECO:0000256" key="1">
    <source>
        <dbReference type="SAM" id="MobiDB-lite"/>
    </source>
</evidence>
<evidence type="ECO:0000256" key="2">
    <source>
        <dbReference type="SAM" id="SignalP"/>
    </source>
</evidence>
<dbReference type="Gene3D" id="3.30.1380.10">
    <property type="match status" value="1"/>
</dbReference>
<dbReference type="InterPro" id="IPR052179">
    <property type="entry name" value="DD-CPase-like"/>
</dbReference>
<feature type="chain" id="PRO_5026850335" description="D-alanyl-D-alanine carboxypeptidase-like core domain-containing protein" evidence="2">
    <location>
        <begin position="22"/>
        <end position="274"/>
    </location>
</feature>